<comment type="subcellular location">
    <subcellularLocation>
        <location evidence="1">Fimbrium</location>
    </subcellularLocation>
</comment>
<feature type="domain" description="Fimbrial-type adhesion" evidence="6">
    <location>
        <begin position="34"/>
        <end position="182"/>
    </location>
</feature>
<evidence type="ECO:0000256" key="1">
    <source>
        <dbReference type="ARBA" id="ARBA00004561"/>
    </source>
</evidence>
<dbReference type="InterPro" id="IPR008966">
    <property type="entry name" value="Adhesion_dom_sf"/>
</dbReference>
<dbReference type="AlphaFoldDB" id="A0AAU7FU41"/>
<dbReference type="GO" id="GO:0043709">
    <property type="term" value="P:cell adhesion involved in single-species biofilm formation"/>
    <property type="evidence" value="ECO:0007669"/>
    <property type="project" value="TreeGrafter"/>
</dbReference>
<evidence type="ECO:0000259" key="6">
    <source>
        <dbReference type="Pfam" id="PF00419"/>
    </source>
</evidence>
<accession>A0AAU7FU41</accession>
<sequence>MKKNVVAMIVTAVLASAAMGSAVAQDVTVNGGTIYFKGTVVDAACSVVTGNDGDGQTVTLDQVRTVKLAEAGAYANQKQDFHIDLKDCDPTVSQNAAVIFNAQEDGDVTGAMANTAGAGSATNVALQLFGPDGKALAIGDESSPVTIDASTVRIPLSVDYVATAGAATPGDVAATATFKIHYS</sequence>
<organism evidence="7">
    <name type="scientific">Enterobacter cloacae complex sp. Mu1197</name>
    <dbReference type="NCBI Taxonomy" id="3152302"/>
    <lineage>
        <taxon>Bacteria</taxon>
        <taxon>Pseudomonadati</taxon>
        <taxon>Pseudomonadota</taxon>
        <taxon>Gammaproteobacteria</taxon>
        <taxon>Enterobacterales</taxon>
        <taxon>Enterobacteriaceae</taxon>
        <taxon>Enterobacter</taxon>
        <taxon>Enterobacter cloacae complex</taxon>
    </lineage>
</organism>
<dbReference type="Pfam" id="PF00419">
    <property type="entry name" value="Fimbrial"/>
    <property type="match status" value="1"/>
</dbReference>
<gene>
    <name evidence="7" type="ORF">ABFV38_18480</name>
</gene>
<feature type="signal peptide" evidence="5">
    <location>
        <begin position="1"/>
        <end position="24"/>
    </location>
</feature>
<dbReference type="InterPro" id="IPR036937">
    <property type="entry name" value="Adhesion_dom_fimbrial_sf"/>
</dbReference>
<dbReference type="SUPFAM" id="SSF49401">
    <property type="entry name" value="Bacterial adhesins"/>
    <property type="match status" value="1"/>
</dbReference>
<keyword evidence="3 5" id="KW-0732">Signal</keyword>
<name>A0AAU7FU41_9ENTR</name>
<feature type="chain" id="PRO_5043716944" evidence="5">
    <location>
        <begin position="25"/>
        <end position="183"/>
    </location>
</feature>
<reference evidence="7" key="1">
    <citation type="submission" date="2024-05" db="EMBL/GenBank/DDBJ databases">
        <title>Copy number flexibility facilitates heteroresistance to increasing antibiotic pressure and threatens the beta-lactam pipeline.</title>
        <authorList>
            <person name="Choby J.E."/>
            <person name="Weiss D.S."/>
        </authorList>
    </citation>
    <scope>NUCLEOTIDE SEQUENCE</scope>
    <source>
        <strain evidence="7">Mu1197</strain>
    </source>
</reference>
<dbReference type="RefSeq" id="WP_348957743.1">
    <property type="nucleotide sequence ID" value="NZ_CP157375.1"/>
</dbReference>
<evidence type="ECO:0000313" key="7">
    <source>
        <dbReference type="EMBL" id="XBM29868.1"/>
    </source>
</evidence>
<evidence type="ECO:0000256" key="3">
    <source>
        <dbReference type="ARBA" id="ARBA00022729"/>
    </source>
</evidence>
<dbReference type="InterPro" id="IPR050263">
    <property type="entry name" value="Bact_Fimbrial_Adh_Pro"/>
</dbReference>
<dbReference type="EMBL" id="CP157375">
    <property type="protein sequence ID" value="XBM29868.1"/>
    <property type="molecule type" value="Genomic_DNA"/>
</dbReference>
<comment type="similarity">
    <text evidence="2">Belongs to the fimbrial protein family.</text>
</comment>
<dbReference type="Gene3D" id="2.60.40.1090">
    <property type="entry name" value="Fimbrial-type adhesion domain"/>
    <property type="match status" value="1"/>
</dbReference>
<dbReference type="GO" id="GO:0009289">
    <property type="term" value="C:pilus"/>
    <property type="evidence" value="ECO:0007669"/>
    <property type="project" value="UniProtKB-SubCell"/>
</dbReference>
<protein>
    <submittedName>
        <fullName evidence="7">Fimbrial protein</fullName>
    </submittedName>
</protein>
<proteinExistence type="inferred from homology"/>
<evidence type="ECO:0000256" key="2">
    <source>
        <dbReference type="ARBA" id="ARBA00006671"/>
    </source>
</evidence>
<dbReference type="PANTHER" id="PTHR33420:SF3">
    <property type="entry name" value="FIMBRIAL SUBUNIT ELFA"/>
    <property type="match status" value="1"/>
</dbReference>
<keyword evidence="4" id="KW-0281">Fimbrium</keyword>
<dbReference type="InterPro" id="IPR000259">
    <property type="entry name" value="Adhesion_dom_fimbrial"/>
</dbReference>
<dbReference type="PANTHER" id="PTHR33420">
    <property type="entry name" value="FIMBRIAL SUBUNIT ELFA-RELATED"/>
    <property type="match status" value="1"/>
</dbReference>
<evidence type="ECO:0000256" key="5">
    <source>
        <dbReference type="SAM" id="SignalP"/>
    </source>
</evidence>
<evidence type="ECO:0000256" key="4">
    <source>
        <dbReference type="ARBA" id="ARBA00023263"/>
    </source>
</evidence>